<organism evidence="1 2">
    <name type="scientific">[Clostridium] methylpentosum DSM 5476</name>
    <dbReference type="NCBI Taxonomy" id="537013"/>
    <lineage>
        <taxon>Bacteria</taxon>
        <taxon>Bacillati</taxon>
        <taxon>Bacillota</taxon>
        <taxon>Clostridia</taxon>
        <taxon>Eubacteriales</taxon>
        <taxon>Oscillospiraceae</taxon>
        <taxon>Oscillospiraceae incertae sedis</taxon>
    </lineage>
</organism>
<dbReference type="STRING" id="537013.CLOSTMETH_02632"/>
<comment type="caution">
    <text evidence="1">The sequence shown here is derived from an EMBL/GenBank/DDBJ whole genome shotgun (WGS) entry which is preliminary data.</text>
</comment>
<protein>
    <submittedName>
        <fullName evidence="1">Uncharacterized protein</fullName>
    </submittedName>
</protein>
<keyword evidence="2" id="KW-1185">Reference proteome</keyword>
<dbReference type="HOGENOM" id="CLU_3307447_0_0_9"/>
<dbReference type="Proteomes" id="UP000003340">
    <property type="component" value="Unassembled WGS sequence"/>
</dbReference>
<reference evidence="1 2" key="1">
    <citation type="submission" date="2009-01" db="EMBL/GenBank/DDBJ databases">
        <authorList>
            <person name="Fulton L."/>
            <person name="Clifton S."/>
            <person name="Fulton B."/>
            <person name="Xu J."/>
            <person name="Minx P."/>
            <person name="Pepin K.H."/>
            <person name="Johnson M."/>
            <person name="Bhonagiri V."/>
            <person name="Nash W.E."/>
            <person name="Mardis E.R."/>
            <person name="Wilson R.K."/>
        </authorList>
    </citation>
    <scope>NUCLEOTIDE SEQUENCE [LARGE SCALE GENOMIC DNA]</scope>
    <source>
        <strain evidence="1 2">DSM 5476</strain>
    </source>
</reference>
<name>C0EFJ0_9FIRM</name>
<proteinExistence type="predicted"/>
<accession>C0EFJ0</accession>
<dbReference type="EMBL" id="ACEC01000091">
    <property type="protein sequence ID" value="EEG29799.1"/>
    <property type="molecule type" value="Genomic_DNA"/>
</dbReference>
<evidence type="ECO:0000313" key="1">
    <source>
        <dbReference type="EMBL" id="EEG29799.1"/>
    </source>
</evidence>
<evidence type="ECO:0000313" key="2">
    <source>
        <dbReference type="Proteomes" id="UP000003340"/>
    </source>
</evidence>
<reference evidence="1 2" key="2">
    <citation type="submission" date="2009-02" db="EMBL/GenBank/DDBJ databases">
        <title>Draft genome sequence of Clostridium methylpentosum (DSM 5476).</title>
        <authorList>
            <person name="Sudarsanam P."/>
            <person name="Ley R."/>
            <person name="Guruge J."/>
            <person name="Turnbaugh P.J."/>
            <person name="Mahowald M."/>
            <person name="Liep D."/>
            <person name="Gordon J."/>
        </authorList>
    </citation>
    <scope>NUCLEOTIDE SEQUENCE [LARGE SCALE GENOMIC DNA]</scope>
    <source>
        <strain evidence="1 2">DSM 5476</strain>
    </source>
</reference>
<dbReference type="AlphaFoldDB" id="C0EFJ0"/>
<gene>
    <name evidence="1" type="ORF">CLOSTMETH_02632</name>
</gene>
<sequence length="39" mass="4607">MKNPKSFLLYNKIHYFSMFGLGVFSPNLRNLLCITLTHF</sequence>